<accession>A0AAX3FVG1</accession>
<evidence type="ECO:0000313" key="1">
    <source>
        <dbReference type="EMBL" id="VEF73455.1"/>
    </source>
</evidence>
<evidence type="ECO:0008006" key="3">
    <source>
        <dbReference type="Google" id="ProtNLM"/>
    </source>
</evidence>
<dbReference type="AlphaFoldDB" id="A0AAX3FVG1"/>
<proteinExistence type="predicted"/>
<gene>
    <name evidence="1" type="ORF">NCTC7357_01719</name>
</gene>
<dbReference type="Proteomes" id="UP000277437">
    <property type="component" value="Chromosome"/>
</dbReference>
<organism evidence="1 2">
    <name type="scientific">Pseudomonas chlororaphis</name>
    <dbReference type="NCBI Taxonomy" id="587753"/>
    <lineage>
        <taxon>Bacteria</taxon>
        <taxon>Pseudomonadati</taxon>
        <taxon>Pseudomonadota</taxon>
        <taxon>Gammaproteobacteria</taxon>
        <taxon>Pseudomonadales</taxon>
        <taxon>Pseudomonadaceae</taxon>
        <taxon>Pseudomonas</taxon>
    </lineage>
</organism>
<name>A0AAX3FVG1_9PSED</name>
<protein>
    <recommendedName>
        <fullName evidence="3">Class I SAM-dependent methyltransferase</fullName>
    </recommendedName>
</protein>
<evidence type="ECO:0000313" key="2">
    <source>
        <dbReference type="Proteomes" id="UP000277437"/>
    </source>
</evidence>
<reference evidence="1 2" key="1">
    <citation type="submission" date="2018-12" db="EMBL/GenBank/DDBJ databases">
        <authorList>
            <consortium name="Pathogen Informatics"/>
        </authorList>
    </citation>
    <scope>NUCLEOTIDE SEQUENCE [LARGE SCALE GENOMIC DNA]</scope>
    <source>
        <strain evidence="1 2">NCTC7357</strain>
    </source>
</reference>
<sequence>MRRFKQLLAGRQVIRNITDRSSTGFEIPLKRWFGVASHLPGRKLRQRHDTMNALHPPVRLAPITANLVQHNPKILLGGTHQPTLLRYLDGWPRRSTGPSAFLIQFIEDGESLARFANDSFDLAVIQAPSSENAAEVIRHLTRVARQGLITRR</sequence>
<dbReference type="EMBL" id="LR134334">
    <property type="protein sequence ID" value="VEF73455.1"/>
    <property type="molecule type" value="Genomic_DNA"/>
</dbReference>